<protein>
    <recommendedName>
        <fullName evidence="3">Helix-turn-helix domain-containing protein</fullName>
    </recommendedName>
</protein>
<organism evidence="1 2">
    <name type="scientific">Skermanella cutis</name>
    <dbReference type="NCBI Taxonomy" id="2775420"/>
    <lineage>
        <taxon>Bacteria</taxon>
        <taxon>Pseudomonadati</taxon>
        <taxon>Pseudomonadota</taxon>
        <taxon>Alphaproteobacteria</taxon>
        <taxon>Rhodospirillales</taxon>
        <taxon>Azospirillaceae</taxon>
        <taxon>Skermanella</taxon>
    </lineage>
</organism>
<gene>
    <name evidence="1" type="ORF">IGS68_05625</name>
</gene>
<sequence length="84" mass="8781">MACINPDGTLTEVARRVLADMARRGAAFAAPEEIAAAAGLPLHRVRATVRETGRAKLIEGDGAGWRLTELGREALDLDEGSGPA</sequence>
<dbReference type="RefSeq" id="WP_201077991.1">
    <property type="nucleotide sequence ID" value="NZ_CP067420.1"/>
</dbReference>
<proteinExistence type="predicted"/>
<evidence type="ECO:0000313" key="2">
    <source>
        <dbReference type="Proteomes" id="UP000595197"/>
    </source>
</evidence>
<evidence type="ECO:0000313" key="1">
    <source>
        <dbReference type="EMBL" id="QQP90716.1"/>
    </source>
</evidence>
<keyword evidence="2" id="KW-1185">Reference proteome</keyword>
<dbReference type="EMBL" id="CP067420">
    <property type="protein sequence ID" value="QQP90716.1"/>
    <property type="molecule type" value="Genomic_DNA"/>
</dbReference>
<accession>A0ABX7B8L4</accession>
<reference evidence="1" key="1">
    <citation type="submission" date="2021-02" db="EMBL/GenBank/DDBJ databases">
        <title>Skermanella TT6 skin isolate.</title>
        <authorList>
            <person name="Lee K."/>
            <person name="Ganzorig M."/>
        </authorList>
    </citation>
    <scope>NUCLEOTIDE SEQUENCE</scope>
    <source>
        <strain evidence="1">TT6</strain>
    </source>
</reference>
<dbReference type="Proteomes" id="UP000595197">
    <property type="component" value="Chromosome"/>
</dbReference>
<name>A0ABX7B8L4_9PROT</name>
<evidence type="ECO:0008006" key="3">
    <source>
        <dbReference type="Google" id="ProtNLM"/>
    </source>
</evidence>